<keyword evidence="3" id="KW-1185">Reference proteome</keyword>
<dbReference type="AlphaFoldDB" id="A0AAE0Z9D4"/>
<evidence type="ECO:0000313" key="2">
    <source>
        <dbReference type="EMBL" id="KAK3765125.1"/>
    </source>
</evidence>
<protein>
    <submittedName>
        <fullName evidence="2">Uncharacterized protein</fullName>
    </submittedName>
</protein>
<evidence type="ECO:0000256" key="1">
    <source>
        <dbReference type="SAM" id="MobiDB-lite"/>
    </source>
</evidence>
<comment type="caution">
    <text evidence="2">The sequence shown here is derived from an EMBL/GenBank/DDBJ whole genome shotgun (WGS) entry which is preliminary data.</text>
</comment>
<dbReference type="Proteomes" id="UP001283361">
    <property type="component" value="Unassembled WGS sequence"/>
</dbReference>
<dbReference type="EMBL" id="JAWDGP010004345">
    <property type="protein sequence ID" value="KAK3765125.1"/>
    <property type="molecule type" value="Genomic_DNA"/>
</dbReference>
<organism evidence="2 3">
    <name type="scientific">Elysia crispata</name>
    <name type="common">lettuce slug</name>
    <dbReference type="NCBI Taxonomy" id="231223"/>
    <lineage>
        <taxon>Eukaryota</taxon>
        <taxon>Metazoa</taxon>
        <taxon>Spiralia</taxon>
        <taxon>Lophotrochozoa</taxon>
        <taxon>Mollusca</taxon>
        <taxon>Gastropoda</taxon>
        <taxon>Heterobranchia</taxon>
        <taxon>Euthyneura</taxon>
        <taxon>Panpulmonata</taxon>
        <taxon>Sacoglossa</taxon>
        <taxon>Placobranchoidea</taxon>
        <taxon>Plakobranchidae</taxon>
        <taxon>Elysia</taxon>
    </lineage>
</organism>
<name>A0AAE0Z9D4_9GAST</name>
<evidence type="ECO:0000313" key="3">
    <source>
        <dbReference type="Proteomes" id="UP001283361"/>
    </source>
</evidence>
<proteinExistence type="predicted"/>
<accession>A0AAE0Z9D4</accession>
<reference evidence="2" key="1">
    <citation type="journal article" date="2023" name="G3 (Bethesda)">
        <title>A reference genome for the long-term kleptoplast-retaining sea slug Elysia crispata morphotype clarki.</title>
        <authorList>
            <person name="Eastman K.E."/>
            <person name="Pendleton A.L."/>
            <person name="Shaikh M.A."/>
            <person name="Suttiyut T."/>
            <person name="Ogas R."/>
            <person name="Tomko P."/>
            <person name="Gavelis G."/>
            <person name="Widhalm J.R."/>
            <person name="Wisecaver J.H."/>
        </authorList>
    </citation>
    <scope>NUCLEOTIDE SEQUENCE</scope>
    <source>
        <strain evidence="2">ECLA1</strain>
    </source>
</reference>
<gene>
    <name evidence="2" type="ORF">RRG08_027766</name>
</gene>
<feature type="region of interest" description="Disordered" evidence="1">
    <location>
        <begin position="1"/>
        <end position="32"/>
    </location>
</feature>
<sequence>MPLILAPAGKPDEWKHPVQEVSGQETRTRFNRQKQSQALAKEGKIDTFSVLYSSRAQIRLNFRSEARNVRAMVKWKSSALRSILRADTMHIETWDMKATIKLRPDSRSSTVLE</sequence>